<feature type="transmembrane region" description="Helical" evidence="1">
    <location>
        <begin position="114"/>
        <end position="132"/>
    </location>
</feature>
<feature type="domain" description="VanZ-like" evidence="2">
    <location>
        <begin position="59"/>
        <end position="127"/>
    </location>
</feature>
<dbReference type="EMBL" id="CAACYJ010000002">
    <property type="protein sequence ID" value="VFB17928.1"/>
    <property type="molecule type" value="Genomic_DNA"/>
</dbReference>
<dbReference type="NCBIfam" id="NF037970">
    <property type="entry name" value="vanZ_1"/>
    <property type="match status" value="1"/>
</dbReference>
<keyword evidence="1" id="KW-1133">Transmembrane helix</keyword>
<dbReference type="Pfam" id="PF04892">
    <property type="entry name" value="VanZ"/>
    <property type="match status" value="1"/>
</dbReference>
<dbReference type="PANTHER" id="PTHR28008">
    <property type="entry name" value="DOMAIN PROTEIN, PUTATIVE (AFU_ORTHOLOGUE AFUA_3G10980)-RELATED"/>
    <property type="match status" value="1"/>
</dbReference>
<feature type="transmembrane region" description="Helical" evidence="1">
    <location>
        <begin position="59"/>
        <end position="76"/>
    </location>
</feature>
<evidence type="ECO:0000256" key="1">
    <source>
        <dbReference type="SAM" id="Phobius"/>
    </source>
</evidence>
<evidence type="ECO:0000313" key="3">
    <source>
        <dbReference type="EMBL" id="VFB17928.1"/>
    </source>
</evidence>
<evidence type="ECO:0000259" key="2">
    <source>
        <dbReference type="Pfam" id="PF04892"/>
    </source>
</evidence>
<dbReference type="Proteomes" id="UP000330809">
    <property type="component" value="Unassembled WGS sequence"/>
</dbReference>
<dbReference type="InterPro" id="IPR006976">
    <property type="entry name" value="VanZ-like"/>
</dbReference>
<proteinExistence type="predicted"/>
<reference evidence="3 4" key="1">
    <citation type="submission" date="2019-02" db="EMBL/GenBank/DDBJ databases">
        <authorList>
            <consortium name="Pathogen Informatics"/>
        </authorList>
    </citation>
    <scope>NUCLEOTIDE SEQUENCE [LARGE SCALE GENOMIC DNA]</scope>
    <source>
        <strain evidence="3 4">3012STDY7103891</strain>
    </source>
</reference>
<protein>
    <submittedName>
        <fullName evidence="3">VanZ like family protein</fullName>
    </submittedName>
</protein>
<evidence type="ECO:0000313" key="4">
    <source>
        <dbReference type="Proteomes" id="UP000330809"/>
    </source>
</evidence>
<keyword evidence="1" id="KW-0472">Membrane</keyword>
<organism evidence="3 4">
    <name type="scientific">Pseudomonas fragi</name>
    <dbReference type="NCBI Taxonomy" id="296"/>
    <lineage>
        <taxon>Bacteria</taxon>
        <taxon>Pseudomonadati</taxon>
        <taxon>Pseudomonadota</taxon>
        <taxon>Gammaproteobacteria</taxon>
        <taxon>Pseudomonadales</taxon>
        <taxon>Pseudomonadaceae</taxon>
        <taxon>Pseudomonas</taxon>
    </lineage>
</organism>
<gene>
    <name evidence="3" type="ORF">NCTC10754_00449</name>
</gene>
<keyword evidence="1" id="KW-0812">Transmembrane</keyword>
<dbReference type="AlphaFoldDB" id="A0A449IEL6"/>
<name>A0A449IEL6_PSEFR</name>
<sequence length="139" mass="15419">MGSGLTHSYPSLPVRHYRDLSAFMRFLRVLPALVVMAVILFAGLKPEPVPQVFEQQDKLHHLLGFAALAFTLRLAFPRTHAIWVLAFSLTAALLIELGQAYWPHRTPSAADMVANALGVTLGWLCSLALTWLRAEPRCS</sequence>
<feature type="transmembrane region" description="Helical" evidence="1">
    <location>
        <begin position="83"/>
        <end position="102"/>
    </location>
</feature>
<accession>A0A449IEL6</accession>
<dbReference type="PANTHER" id="PTHR28008:SF1">
    <property type="entry name" value="DOMAIN PROTEIN, PUTATIVE (AFU_ORTHOLOGUE AFUA_3G10980)-RELATED"/>
    <property type="match status" value="1"/>
</dbReference>
<feature type="transmembrane region" description="Helical" evidence="1">
    <location>
        <begin position="26"/>
        <end position="44"/>
    </location>
</feature>